<dbReference type="EMBL" id="MRCB01000004">
    <property type="protein sequence ID" value="OKH25164.1"/>
    <property type="molecule type" value="Genomic_DNA"/>
</dbReference>
<keyword evidence="2" id="KW-1185">Reference proteome</keyword>
<protein>
    <submittedName>
        <fullName evidence="1">Uncharacterized protein</fullName>
    </submittedName>
</protein>
<evidence type="ECO:0000313" key="1">
    <source>
        <dbReference type="EMBL" id="OKH25164.1"/>
    </source>
</evidence>
<dbReference type="AlphaFoldDB" id="A0A1U7HNM8"/>
<sequence>MTPMAIFLARVRQAALTRYLPDFYQTQGGFGNVAFIFSYFRGSRSQTLFLQINLGFRSSKATCNEIQEFCNLYRLFKLIMFALFIASKNQ</sequence>
<proteinExistence type="predicted"/>
<accession>A0A1U7HNM8</accession>
<dbReference type="Proteomes" id="UP000186868">
    <property type="component" value="Unassembled WGS sequence"/>
</dbReference>
<comment type="caution">
    <text evidence="1">The sequence shown here is derived from an EMBL/GenBank/DDBJ whole genome shotgun (WGS) entry which is preliminary data.</text>
</comment>
<name>A0A1U7HNM8_9CYAN</name>
<organism evidence="1 2">
    <name type="scientific">Hydrococcus rivularis NIES-593</name>
    <dbReference type="NCBI Taxonomy" id="1921803"/>
    <lineage>
        <taxon>Bacteria</taxon>
        <taxon>Bacillati</taxon>
        <taxon>Cyanobacteriota</taxon>
        <taxon>Cyanophyceae</taxon>
        <taxon>Pleurocapsales</taxon>
        <taxon>Hydrococcaceae</taxon>
        <taxon>Hydrococcus</taxon>
    </lineage>
</organism>
<dbReference type="STRING" id="1921803.NIES593_05215"/>
<evidence type="ECO:0000313" key="2">
    <source>
        <dbReference type="Proteomes" id="UP000186868"/>
    </source>
</evidence>
<gene>
    <name evidence="1" type="ORF">NIES593_05215</name>
</gene>
<reference evidence="1 2" key="1">
    <citation type="submission" date="2016-11" db="EMBL/GenBank/DDBJ databases">
        <title>Draft Genome Sequences of Nine Cyanobacterial Strains from Diverse Habitats.</title>
        <authorList>
            <person name="Zhu T."/>
            <person name="Hou S."/>
            <person name="Lu X."/>
            <person name="Hess W.R."/>
        </authorList>
    </citation>
    <scope>NUCLEOTIDE SEQUENCE [LARGE SCALE GENOMIC DNA]</scope>
    <source>
        <strain evidence="1 2">NIES-593</strain>
    </source>
</reference>